<reference evidence="1" key="1">
    <citation type="submission" date="2020-11" db="EMBL/GenBank/DDBJ databases">
        <authorList>
            <consortium name="DOE Joint Genome Institute"/>
            <person name="Ahrendt S."/>
            <person name="Riley R."/>
            <person name="Andreopoulos W."/>
            <person name="Labutti K."/>
            <person name="Pangilinan J."/>
            <person name="Ruiz-Duenas F.J."/>
            <person name="Barrasa J.M."/>
            <person name="Sanchez-Garcia M."/>
            <person name="Camarero S."/>
            <person name="Miyauchi S."/>
            <person name="Serrano A."/>
            <person name="Linde D."/>
            <person name="Babiker R."/>
            <person name="Drula E."/>
            <person name="Ayuso-Fernandez I."/>
            <person name="Pacheco R."/>
            <person name="Padilla G."/>
            <person name="Ferreira P."/>
            <person name="Barriuso J."/>
            <person name="Kellner H."/>
            <person name="Castanera R."/>
            <person name="Alfaro M."/>
            <person name="Ramirez L."/>
            <person name="Pisabarro A.G."/>
            <person name="Kuo A."/>
            <person name="Tritt A."/>
            <person name="Lipzen A."/>
            <person name="He G."/>
            <person name="Yan M."/>
            <person name="Ng V."/>
            <person name="Cullen D."/>
            <person name="Martin F."/>
            <person name="Rosso M.-N."/>
            <person name="Henrissat B."/>
            <person name="Hibbett D."/>
            <person name="Martinez A.T."/>
            <person name="Grigoriev I.V."/>
        </authorList>
    </citation>
    <scope>NUCLEOTIDE SEQUENCE</scope>
    <source>
        <strain evidence="1">AH 40177</strain>
    </source>
</reference>
<keyword evidence="2" id="KW-1185">Reference proteome</keyword>
<gene>
    <name evidence="1" type="ORF">BDP27DRAFT_1328085</name>
</gene>
<protein>
    <submittedName>
        <fullName evidence="1">Uncharacterized protein</fullName>
    </submittedName>
</protein>
<dbReference type="Proteomes" id="UP000772434">
    <property type="component" value="Unassembled WGS sequence"/>
</dbReference>
<sequence length="111" mass="11529">MVQDTAYAQPIIEASLTIGLTPCTEAACPAPNSEILHVLYIGGFDPQRPVTPVSYDPGSVAFQNFTVTIPSDAVAGAYTLGVFHTYWGESASLYSSPGSDNATTAVTVVSA</sequence>
<dbReference type="OrthoDB" id="2841294at2759"/>
<organism evidence="1 2">
    <name type="scientific">Rhodocollybia butyracea</name>
    <dbReference type="NCBI Taxonomy" id="206335"/>
    <lineage>
        <taxon>Eukaryota</taxon>
        <taxon>Fungi</taxon>
        <taxon>Dikarya</taxon>
        <taxon>Basidiomycota</taxon>
        <taxon>Agaricomycotina</taxon>
        <taxon>Agaricomycetes</taxon>
        <taxon>Agaricomycetidae</taxon>
        <taxon>Agaricales</taxon>
        <taxon>Marasmiineae</taxon>
        <taxon>Omphalotaceae</taxon>
        <taxon>Rhodocollybia</taxon>
    </lineage>
</organism>
<accession>A0A9P5U7J9</accession>
<dbReference type="AlphaFoldDB" id="A0A9P5U7J9"/>
<comment type="caution">
    <text evidence="1">The sequence shown here is derived from an EMBL/GenBank/DDBJ whole genome shotgun (WGS) entry which is preliminary data.</text>
</comment>
<evidence type="ECO:0000313" key="1">
    <source>
        <dbReference type="EMBL" id="KAF9067983.1"/>
    </source>
</evidence>
<proteinExistence type="predicted"/>
<evidence type="ECO:0000313" key="2">
    <source>
        <dbReference type="Proteomes" id="UP000772434"/>
    </source>
</evidence>
<dbReference type="EMBL" id="JADNRY010000066">
    <property type="protein sequence ID" value="KAF9067983.1"/>
    <property type="molecule type" value="Genomic_DNA"/>
</dbReference>
<name>A0A9P5U7J9_9AGAR</name>